<evidence type="ECO:0000313" key="25">
    <source>
        <dbReference type="Proteomes" id="UP001165488"/>
    </source>
</evidence>
<evidence type="ECO:0000256" key="7">
    <source>
        <dbReference type="ARBA" id="ARBA00019357"/>
    </source>
</evidence>
<evidence type="ECO:0000256" key="21">
    <source>
        <dbReference type="PIRNR" id="PIRNR001563"/>
    </source>
</evidence>
<evidence type="ECO:0000256" key="16">
    <source>
        <dbReference type="ARBA" id="ARBA00032510"/>
    </source>
</evidence>
<comment type="similarity">
    <text evidence="4 21">Belongs to the folylpolyglutamate synthase family.</text>
</comment>
<dbReference type="EC" id="6.3.2.17" evidence="6"/>
<dbReference type="Pfam" id="PF08245">
    <property type="entry name" value="Mur_ligase_M"/>
    <property type="match status" value="1"/>
</dbReference>
<dbReference type="InterPro" id="IPR013221">
    <property type="entry name" value="Mur_ligase_cen"/>
</dbReference>
<comment type="catalytic activity">
    <reaction evidence="19">
        <text>(6R)-5,10-methylenetetrahydrofolyl-(gamma-L-Glu)(n) + L-glutamate + ATP = (6R)-5,10-methylenetetrahydrofolyl-(gamma-L-Glu)(n+1) + ADP + phosphate + H(+)</text>
        <dbReference type="Rhea" id="RHEA:51912"/>
        <dbReference type="Rhea" id="RHEA-COMP:13257"/>
        <dbReference type="Rhea" id="RHEA-COMP:13258"/>
        <dbReference type="ChEBI" id="CHEBI:15378"/>
        <dbReference type="ChEBI" id="CHEBI:29985"/>
        <dbReference type="ChEBI" id="CHEBI:30616"/>
        <dbReference type="ChEBI" id="CHEBI:43474"/>
        <dbReference type="ChEBI" id="CHEBI:136572"/>
        <dbReference type="ChEBI" id="CHEBI:456216"/>
        <dbReference type="EC" id="6.3.2.17"/>
    </reaction>
</comment>
<evidence type="ECO:0000313" key="24">
    <source>
        <dbReference type="EMBL" id="MCH7399460.1"/>
    </source>
</evidence>
<evidence type="ECO:0000256" key="13">
    <source>
        <dbReference type="ARBA" id="ARBA00022909"/>
    </source>
</evidence>
<dbReference type="EMBL" id="JAKZGS010000016">
    <property type="protein sequence ID" value="MCH7399460.1"/>
    <property type="molecule type" value="Genomic_DNA"/>
</dbReference>
<proteinExistence type="inferred from homology"/>
<evidence type="ECO:0000256" key="18">
    <source>
        <dbReference type="ARBA" id="ARBA00047808"/>
    </source>
</evidence>
<accession>A0ABS9UTF2</accession>
<dbReference type="PIRSF" id="PIRSF001563">
    <property type="entry name" value="Folylpolyglu_synth"/>
    <property type="match status" value="1"/>
</dbReference>
<reference evidence="24" key="1">
    <citation type="submission" date="2022-03" db="EMBL/GenBank/DDBJ databases">
        <title>De novo assembled genomes of Belliella spp. (Cyclobacteriaceae) strains.</title>
        <authorList>
            <person name="Szabo A."/>
            <person name="Korponai K."/>
            <person name="Felfoldi T."/>
        </authorList>
    </citation>
    <scope>NUCLEOTIDE SEQUENCE</scope>
    <source>
        <strain evidence="24">DSM 107340</strain>
    </source>
</reference>
<dbReference type="InterPro" id="IPR004101">
    <property type="entry name" value="Mur_ligase_C"/>
</dbReference>
<organism evidence="24 25">
    <name type="scientific">Belliella calami</name>
    <dbReference type="NCBI Taxonomy" id="2923436"/>
    <lineage>
        <taxon>Bacteria</taxon>
        <taxon>Pseudomonadati</taxon>
        <taxon>Bacteroidota</taxon>
        <taxon>Cytophagia</taxon>
        <taxon>Cytophagales</taxon>
        <taxon>Cyclobacteriaceae</taxon>
        <taxon>Belliella</taxon>
    </lineage>
</organism>
<dbReference type="InterPro" id="IPR036615">
    <property type="entry name" value="Mur_ligase_C_dom_sf"/>
</dbReference>
<evidence type="ECO:0000256" key="11">
    <source>
        <dbReference type="ARBA" id="ARBA00022840"/>
    </source>
</evidence>
<dbReference type="PANTHER" id="PTHR11136">
    <property type="entry name" value="FOLYLPOLYGLUTAMATE SYNTHASE-RELATED"/>
    <property type="match status" value="1"/>
</dbReference>
<dbReference type="RefSeq" id="WP_241275958.1">
    <property type="nucleotide sequence ID" value="NZ_JAKZGS010000016.1"/>
</dbReference>
<comment type="catalytic activity">
    <reaction evidence="18">
        <text>10-formyltetrahydrofolyl-(gamma-L-Glu)(n) + L-glutamate + ATP = 10-formyltetrahydrofolyl-(gamma-L-Glu)(n+1) + ADP + phosphate + H(+)</text>
        <dbReference type="Rhea" id="RHEA:51904"/>
        <dbReference type="Rhea" id="RHEA-COMP:13088"/>
        <dbReference type="Rhea" id="RHEA-COMP:14300"/>
        <dbReference type="ChEBI" id="CHEBI:15378"/>
        <dbReference type="ChEBI" id="CHEBI:29985"/>
        <dbReference type="ChEBI" id="CHEBI:30616"/>
        <dbReference type="ChEBI" id="CHEBI:43474"/>
        <dbReference type="ChEBI" id="CHEBI:134413"/>
        <dbReference type="ChEBI" id="CHEBI:456216"/>
        <dbReference type="EC" id="6.3.2.17"/>
    </reaction>
</comment>
<dbReference type="SUPFAM" id="SSF53244">
    <property type="entry name" value="MurD-like peptide ligases, peptide-binding domain"/>
    <property type="match status" value="1"/>
</dbReference>
<evidence type="ECO:0000256" key="3">
    <source>
        <dbReference type="ARBA" id="ARBA00005150"/>
    </source>
</evidence>
<evidence type="ECO:0000256" key="17">
    <source>
        <dbReference type="ARBA" id="ARBA00047493"/>
    </source>
</evidence>
<dbReference type="InterPro" id="IPR018109">
    <property type="entry name" value="Folylpolyglutamate_synth_CS"/>
</dbReference>
<keyword evidence="10 21" id="KW-0547">Nucleotide-binding</keyword>
<comment type="catalytic activity">
    <reaction evidence="20">
        <text>7,8-dihydropteroate + L-glutamate + ATP = 7,8-dihydrofolate + ADP + phosphate + H(+)</text>
        <dbReference type="Rhea" id="RHEA:23584"/>
        <dbReference type="ChEBI" id="CHEBI:15378"/>
        <dbReference type="ChEBI" id="CHEBI:17839"/>
        <dbReference type="ChEBI" id="CHEBI:29985"/>
        <dbReference type="ChEBI" id="CHEBI:30616"/>
        <dbReference type="ChEBI" id="CHEBI:43474"/>
        <dbReference type="ChEBI" id="CHEBI:57451"/>
        <dbReference type="ChEBI" id="CHEBI:456216"/>
        <dbReference type="EC" id="6.3.2.12"/>
    </reaction>
</comment>
<evidence type="ECO:0000256" key="9">
    <source>
        <dbReference type="ARBA" id="ARBA00022723"/>
    </source>
</evidence>
<keyword evidence="11 21" id="KW-0067">ATP-binding</keyword>
<comment type="catalytic activity">
    <reaction evidence="17">
        <text>(6S)-5,6,7,8-tetrahydrofolyl-(gamma-L-Glu)(n) + L-glutamate + ATP = (6S)-5,6,7,8-tetrahydrofolyl-(gamma-L-Glu)(n+1) + ADP + phosphate + H(+)</text>
        <dbReference type="Rhea" id="RHEA:10580"/>
        <dbReference type="Rhea" id="RHEA-COMP:14738"/>
        <dbReference type="Rhea" id="RHEA-COMP:14740"/>
        <dbReference type="ChEBI" id="CHEBI:15378"/>
        <dbReference type="ChEBI" id="CHEBI:29985"/>
        <dbReference type="ChEBI" id="CHEBI:30616"/>
        <dbReference type="ChEBI" id="CHEBI:43474"/>
        <dbReference type="ChEBI" id="CHEBI:141005"/>
        <dbReference type="ChEBI" id="CHEBI:456216"/>
        <dbReference type="EC" id="6.3.2.17"/>
    </reaction>
</comment>
<name>A0ABS9UTF2_9BACT</name>
<feature type="domain" description="Mur ligase central" evidence="23">
    <location>
        <begin position="51"/>
        <end position="266"/>
    </location>
</feature>
<protein>
    <recommendedName>
        <fullName evidence="7">Dihydrofolate synthase/folylpolyglutamate synthase</fullName>
        <ecNumber evidence="5">6.3.2.12</ecNumber>
        <ecNumber evidence="6">6.3.2.17</ecNumber>
    </recommendedName>
    <alternativeName>
        <fullName evidence="16">Folylpoly-gamma-glutamate synthetase-dihydrofolate synthetase</fullName>
    </alternativeName>
    <alternativeName>
        <fullName evidence="14">Folylpolyglutamate synthetase</fullName>
    </alternativeName>
    <alternativeName>
        <fullName evidence="15">Tetrahydrofolylpolyglutamate synthase</fullName>
    </alternativeName>
</protein>
<dbReference type="PANTHER" id="PTHR11136:SF0">
    <property type="entry name" value="DIHYDROFOLATE SYNTHETASE-RELATED"/>
    <property type="match status" value="1"/>
</dbReference>
<dbReference type="PROSITE" id="PS01011">
    <property type="entry name" value="FOLYLPOLYGLU_SYNT_1"/>
    <property type="match status" value="1"/>
</dbReference>
<evidence type="ECO:0000256" key="10">
    <source>
        <dbReference type="ARBA" id="ARBA00022741"/>
    </source>
</evidence>
<gene>
    <name evidence="24" type="ORF">MM236_15765</name>
</gene>
<evidence type="ECO:0000259" key="23">
    <source>
        <dbReference type="Pfam" id="PF08245"/>
    </source>
</evidence>
<evidence type="ECO:0000259" key="22">
    <source>
        <dbReference type="Pfam" id="PF02875"/>
    </source>
</evidence>
<keyword evidence="25" id="KW-1185">Reference proteome</keyword>
<evidence type="ECO:0000256" key="1">
    <source>
        <dbReference type="ARBA" id="ARBA00002714"/>
    </source>
</evidence>
<evidence type="ECO:0000256" key="15">
    <source>
        <dbReference type="ARBA" id="ARBA00030592"/>
    </source>
</evidence>
<comment type="pathway">
    <text evidence="2">Cofactor biosynthesis; tetrahydrofolate biosynthesis; 7,8-dihydrofolate from 2-amino-4-hydroxy-6-hydroxymethyl-7,8-dihydropteridine diphosphate and 4-aminobenzoate: step 2/2.</text>
</comment>
<comment type="caution">
    <text evidence="24">The sequence shown here is derived from an EMBL/GenBank/DDBJ whole genome shotgun (WGS) entry which is preliminary data.</text>
</comment>
<dbReference type="InterPro" id="IPR001645">
    <property type="entry name" value="Folylpolyglutamate_synth"/>
</dbReference>
<keyword evidence="9" id="KW-0479">Metal-binding</keyword>
<evidence type="ECO:0000256" key="5">
    <source>
        <dbReference type="ARBA" id="ARBA00013023"/>
    </source>
</evidence>
<evidence type="ECO:0000256" key="19">
    <source>
        <dbReference type="ARBA" id="ARBA00049035"/>
    </source>
</evidence>
<dbReference type="Gene3D" id="3.90.190.20">
    <property type="entry name" value="Mur ligase, C-terminal domain"/>
    <property type="match status" value="1"/>
</dbReference>
<evidence type="ECO:0000256" key="8">
    <source>
        <dbReference type="ARBA" id="ARBA00022598"/>
    </source>
</evidence>
<comment type="function">
    <text evidence="1">Functions in two distinct reactions of the de novo folate biosynthetic pathway. Catalyzes the addition of a glutamate residue to dihydropteroate (7,8-dihydropteroate or H2Pte) to form dihydrofolate (7,8-dihydrofolate monoglutamate or H2Pte-Glu). Also catalyzes successive additions of L-glutamate to tetrahydrofolate or 10-formyltetrahydrofolate or 5,10-methylenetetrahydrofolate, leading to folylpolyglutamate derivatives.</text>
</comment>
<dbReference type="PROSITE" id="PS01012">
    <property type="entry name" value="FOLYLPOLYGLU_SYNT_2"/>
    <property type="match status" value="1"/>
</dbReference>
<dbReference type="InterPro" id="IPR036565">
    <property type="entry name" value="Mur-like_cat_sf"/>
</dbReference>
<dbReference type="Gene3D" id="3.40.1190.10">
    <property type="entry name" value="Mur-like, catalytic domain"/>
    <property type="match status" value="1"/>
</dbReference>
<evidence type="ECO:0000256" key="14">
    <source>
        <dbReference type="ARBA" id="ARBA00030048"/>
    </source>
</evidence>
<evidence type="ECO:0000256" key="4">
    <source>
        <dbReference type="ARBA" id="ARBA00008276"/>
    </source>
</evidence>
<dbReference type="NCBIfam" id="TIGR01499">
    <property type="entry name" value="folC"/>
    <property type="match status" value="1"/>
</dbReference>
<keyword evidence="8 21" id="KW-0436">Ligase</keyword>
<evidence type="ECO:0000256" key="6">
    <source>
        <dbReference type="ARBA" id="ARBA00013025"/>
    </source>
</evidence>
<evidence type="ECO:0000256" key="20">
    <source>
        <dbReference type="ARBA" id="ARBA00049161"/>
    </source>
</evidence>
<sequence>MNYSQTLDYMFNALPMFQRIGAAAFKKDLSNTISLCNHLGNPESKFKSIHVAGTNGKGSTSHSLCSILMEAGYKVGLYTSPHLKSFTERIKINGKDIPEGSVVEFINQNKPFLDELKPSFFEMTVGMAFWFFAQEEVDIAVIEVGMGGRFDSTNVIVPEVSVITNIGFDHVQFLGNTLEAIAGEKAGIIKKNVPVVISQRQSETTDVFEIKAKENYSEIYFAEDTYCIEKIGVTPDLEETVYRVGKGSDTFRLNLDLMGNYQQKNLGGILKTIDVLIAKGYNIHFSDIEMGISQVVKNTGLKGRWQTISDSPKVICDTGHNEEGIKFIIDQINQTKHNQLFMVIGMVSDKDVSKVLSVLPKDAYYYFVQANIPRAMKANDLFNLAIVEGLNGEVMEDVNEAISTAKKKADKDDLIFVGGSTFVVAEINEL</sequence>
<dbReference type="Proteomes" id="UP001165488">
    <property type="component" value="Unassembled WGS sequence"/>
</dbReference>
<dbReference type="EC" id="6.3.2.12" evidence="5"/>
<evidence type="ECO:0000256" key="12">
    <source>
        <dbReference type="ARBA" id="ARBA00022842"/>
    </source>
</evidence>
<keyword evidence="13" id="KW-0289">Folate biosynthesis</keyword>
<dbReference type="Pfam" id="PF02875">
    <property type="entry name" value="Mur_ligase_C"/>
    <property type="match status" value="1"/>
</dbReference>
<dbReference type="SUPFAM" id="SSF53623">
    <property type="entry name" value="MurD-like peptide ligases, catalytic domain"/>
    <property type="match status" value="1"/>
</dbReference>
<comment type="pathway">
    <text evidence="3">Cofactor biosynthesis; tetrahydrofolylpolyglutamate biosynthesis.</text>
</comment>
<feature type="domain" description="Mur ligase C-terminal" evidence="22">
    <location>
        <begin position="303"/>
        <end position="420"/>
    </location>
</feature>
<evidence type="ECO:0000256" key="2">
    <source>
        <dbReference type="ARBA" id="ARBA00004799"/>
    </source>
</evidence>
<keyword evidence="12" id="KW-0460">Magnesium</keyword>